<dbReference type="InterPro" id="IPR023214">
    <property type="entry name" value="HAD_sf"/>
</dbReference>
<evidence type="ECO:0000256" key="10">
    <source>
        <dbReference type="ARBA" id="ARBA00022967"/>
    </source>
</evidence>
<dbReference type="SUPFAM" id="SSF55008">
    <property type="entry name" value="HMA, heavy metal-associated domain"/>
    <property type="match status" value="1"/>
</dbReference>
<comment type="similarity">
    <text evidence="2">Belongs to the cation transport ATPase (P-type) (TC 3.A.3) family. Type IB subfamily.</text>
</comment>
<evidence type="ECO:0000259" key="16">
    <source>
        <dbReference type="PROSITE" id="PS50846"/>
    </source>
</evidence>
<feature type="transmembrane region" description="Helical" evidence="15">
    <location>
        <begin position="324"/>
        <end position="342"/>
    </location>
</feature>
<dbReference type="PROSITE" id="PS00154">
    <property type="entry name" value="ATPASE_E1_E2"/>
    <property type="match status" value="1"/>
</dbReference>
<dbReference type="InterPro" id="IPR008250">
    <property type="entry name" value="ATPase_P-typ_transduc_dom_A_sf"/>
</dbReference>
<evidence type="ECO:0000256" key="15">
    <source>
        <dbReference type="SAM" id="Phobius"/>
    </source>
</evidence>
<feature type="domain" description="HMA" evidence="16">
    <location>
        <begin position="12"/>
        <end position="78"/>
    </location>
</feature>
<feature type="compositionally biased region" description="Polar residues" evidence="14">
    <location>
        <begin position="1"/>
        <end position="13"/>
    </location>
</feature>
<dbReference type="InterPro" id="IPR023298">
    <property type="entry name" value="ATPase_P-typ_TM_dom_sf"/>
</dbReference>
<dbReference type="InterPro" id="IPR018303">
    <property type="entry name" value="ATPase_P-typ_P_site"/>
</dbReference>
<dbReference type="NCBIfam" id="TIGR01494">
    <property type="entry name" value="ATPase_P-type"/>
    <property type="match status" value="2"/>
</dbReference>
<keyword evidence="12" id="KW-0406">Ion transport</keyword>
<feature type="transmembrane region" description="Helical" evidence="15">
    <location>
        <begin position="354"/>
        <end position="378"/>
    </location>
</feature>
<dbReference type="Gene3D" id="3.40.1110.10">
    <property type="entry name" value="Calcium-transporting ATPase, cytoplasmic domain N"/>
    <property type="match status" value="1"/>
</dbReference>
<dbReference type="CDD" id="cd00371">
    <property type="entry name" value="HMA"/>
    <property type="match status" value="1"/>
</dbReference>
<dbReference type="InterPro" id="IPR051949">
    <property type="entry name" value="Cation_Transport_ATPase"/>
</dbReference>
<keyword evidence="18" id="KW-1185">Reference proteome</keyword>
<dbReference type="GO" id="GO:0005524">
    <property type="term" value="F:ATP binding"/>
    <property type="evidence" value="ECO:0007669"/>
    <property type="project" value="UniProtKB-KW"/>
</dbReference>
<keyword evidence="6" id="KW-0479">Metal-binding</keyword>
<dbReference type="InterPro" id="IPR001757">
    <property type="entry name" value="P_typ_ATPase"/>
</dbReference>
<dbReference type="InterPro" id="IPR027256">
    <property type="entry name" value="P-typ_ATPase_IB"/>
</dbReference>
<keyword evidence="3" id="KW-0813">Transport</keyword>
<evidence type="ECO:0000256" key="3">
    <source>
        <dbReference type="ARBA" id="ARBA00022448"/>
    </source>
</evidence>
<dbReference type="Proteomes" id="UP001597139">
    <property type="component" value="Unassembled WGS sequence"/>
</dbReference>
<keyword evidence="5 15" id="KW-0812">Transmembrane</keyword>
<dbReference type="PRINTS" id="PR00941">
    <property type="entry name" value="CDATPASE"/>
</dbReference>
<dbReference type="Gene3D" id="2.70.150.10">
    <property type="entry name" value="Calcium-transporting ATPase, cytoplasmic transduction domain A"/>
    <property type="match status" value="1"/>
</dbReference>
<feature type="transmembrane region" description="Helical" evidence="15">
    <location>
        <begin position="97"/>
        <end position="115"/>
    </location>
</feature>
<dbReference type="FunFam" id="2.70.150.10:FF:000002">
    <property type="entry name" value="Copper-transporting ATPase 1, putative"/>
    <property type="match status" value="1"/>
</dbReference>
<evidence type="ECO:0000256" key="13">
    <source>
        <dbReference type="ARBA" id="ARBA00023136"/>
    </source>
</evidence>
<accession>A0ABD6BTG2</accession>
<keyword evidence="13 15" id="KW-0472">Membrane</keyword>
<evidence type="ECO:0000313" key="18">
    <source>
        <dbReference type="Proteomes" id="UP001597139"/>
    </source>
</evidence>
<evidence type="ECO:0000256" key="1">
    <source>
        <dbReference type="ARBA" id="ARBA00004651"/>
    </source>
</evidence>
<dbReference type="Pfam" id="PF00403">
    <property type="entry name" value="HMA"/>
    <property type="match status" value="1"/>
</dbReference>
<dbReference type="PROSITE" id="PS50846">
    <property type="entry name" value="HMA_2"/>
    <property type="match status" value="1"/>
</dbReference>
<dbReference type="SUPFAM" id="SSF81653">
    <property type="entry name" value="Calcium ATPase, transduction domain A"/>
    <property type="match status" value="1"/>
</dbReference>
<organism evidence="17 18">
    <name type="scientific">Halolamina litorea</name>
    <dbReference type="NCBI Taxonomy" id="1515593"/>
    <lineage>
        <taxon>Archaea</taxon>
        <taxon>Methanobacteriati</taxon>
        <taxon>Methanobacteriota</taxon>
        <taxon>Stenosarchaea group</taxon>
        <taxon>Halobacteria</taxon>
        <taxon>Halobacteriales</taxon>
        <taxon>Haloferacaceae</taxon>
    </lineage>
</organism>
<keyword evidence="7" id="KW-0547">Nucleotide-binding</keyword>
<dbReference type="InterPro" id="IPR059000">
    <property type="entry name" value="ATPase_P-type_domA"/>
</dbReference>
<sequence length="726" mass="76608">MTVTESPPESTCTVRLERRGGRGDAGARALERQLREIPGVSDVDVSFRTGSARITYDGSVTSEEQLRDAVRDRNVSIEPEPAATDDATDRSTLRQEAVFVGLTLVGMVTGLLTGVLGGPSLLAWAGYGVAYVFGGWYGLKGAIQTLRHRAVDIDLLMIVAAVGALSIGAPFEGAMLLFLFSLSNTLQHYAIGRSRRAIKSLVEMRPDEAQVLRDGKEVTVPIDEVAVGDVFVVRPGDKIPLDGVVQSGEGTVDQASLTGESIPVPKEPGEEVFGGTINESGSLEIEVTRQAHESAISRLINMVERAQSEKAPTQRLIDRLEQPYVLGVFALTIAAIAVPFALGSAFEPTFYRAMTLMVAASPCAVIISTPAAVLSAIASGGRQGVLFKGGEHVETAARIDAVAFDKTGTLTQGDTKLTDVFVRSAGPGETLTEDDLLATAAAVQARSEHHLARATVQAADERSLDVDGADRFQSVAGKGVSAVVDGTTTHIGNRSYFETVLGDAAIDGLEPGLDRLRTLEAEGKTSVIVARERGDDVSVVGWLAFTDAVRPNAAEMIEDLRELGVEHIVMLTGDNERVAQRIADEVGIDEVQAELLPEEKVATIERLVEQHENVAMVGDGVNDAPALATATLGVAMGGAGTDVALDTADVVLMGDDLSKIPYILSLGRKTRRTLTVNLAIAFGAIGLMVGTILLRGIPLPLAVVGHEGSTVIVSLNGLRLLGFRGD</sequence>
<dbReference type="GO" id="GO:0006811">
    <property type="term" value="P:monoatomic ion transport"/>
    <property type="evidence" value="ECO:0007669"/>
    <property type="project" value="UniProtKB-KW"/>
</dbReference>
<gene>
    <name evidence="17" type="ORF">ACFSAU_11350</name>
</gene>
<dbReference type="EMBL" id="JBHUCZ010000010">
    <property type="protein sequence ID" value="MFD1568090.1"/>
    <property type="molecule type" value="Genomic_DNA"/>
</dbReference>
<dbReference type="AlphaFoldDB" id="A0ABD6BTG2"/>
<name>A0ABD6BTG2_9EURY</name>
<comment type="caution">
    <text evidence="17">The sequence shown here is derived from an EMBL/GenBank/DDBJ whole genome shotgun (WGS) entry which is preliminary data.</text>
</comment>
<protein>
    <submittedName>
        <fullName evidence="17">Heavy metal translocating P-type ATPase</fullName>
    </submittedName>
</protein>
<dbReference type="NCBIfam" id="TIGR01525">
    <property type="entry name" value="ATPase-IB_hvy"/>
    <property type="match status" value="1"/>
</dbReference>
<dbReference type="Pfam" id="PF00702">
    <property type="entry name" value="Hydrolase"/>
    <property type="match status" value="1"/>
</dbReference>
<evidence type="ECO:0000256" key="4">
    <source>
        <dbReference type="ARBA" id="ARBA00022475"/>
    </source>
</evidence>
<evidence type="ECO:0000256" key="14">
    <source>
        <dbReference type="SAM" id="MobiDB-lite"/>
    </source>
</evidence>
<dbReference type="InterPro" id="IPR036163">
    <property type="entry name" value="HMA_dom_sf"/>
</dbReference>
<evidence type="ECO:0000256" key="5">
    <source>
        <dbReference type="ARBA" id="ARBA00022692"/>
    </source>
</evidence>
<dbReference type="InterPro" id="IPR023299">
    <property type="entry name" value="ATPase_P-typ_cyto_dom_N"/>
</dbReference>
<keyword evidence="10" id="KW-1278">Translocase</keyword>
<dbReference type="InterPro" id="IPR044492">
    <property type="entry name" value="P_typ_ATPase_HD_dom"/>
</dbReference>
<evidence type="ECO:0000256" key="11">
    <source>
        <dbReference type="ARBA" id="ARBA00022989"/>
    </source>
</evidence>
<dbReference type="SFLD" id="SFLDS00003">
    <property type="entry name" value="Haloacid_Dehalogenase"/>
    <property type="match status" value="1"/>
</dbReference>
<dbReference type="GO" id="GO:0046872">
    <property type="term" value="F:metal ion binding"/>
    <property type="evidence" value="ECO:0007669"/>
    <property type="project" value="UniProtKB-KW"/>
</dbReference>
<evidence type="ECO:0000256" key="12">
    <source>
        <dbReference type="ARBA" id="ARBA00023065"/>
    </source>
</evidence>
<feature type="transmembrane region" description="Helical" evidence="15">
    <location>
        <begin position="121"/>
        <end position="139"/>
    </location>
</feature>
<dbReference type="Gene3D" id="3.30.70.100">
    <property type="match status" value="1"/>
</dbReference>
<evidence type="ECO:0000313" key="17">
    <source>
        <dbReference type="EMBL" id="MFD1568090.1"/>
    </source>
</evidence>
<dbReference type="Pfam" id="PF00122">
    <property type="entry name" value="E1-E2_ATPase"/>
    <property type="match status" value="1"/>
</dbReference>
<evidence type="ECO:0000256" key="7">
    <source>
        <dbReference type="ARBA" id="ARBA00022741"/>
    </source>
</evidence>
<dbReference type="PRINTS" id="PR00119">
    <property type="entry name" value="CATATPASE"/>
</dbReference>
<dbReference type="FunFam" id="3.40.50.1000:FF:000020">
    <property type="entry name" value="Probable cation-transporting P-type ATPase"/>
    <property type="match status" value="1"/>
</dbReference>
<feature type="region of interest" description="Disordered" evidence="14">
    <location>
        <begin position="1"/>
        <end position="25"/>
    </location>
</feature>
<evidence type="ECO:0000256" key="6">
    <source>
        <dbReference type="ARBA" id="ARBA00022723"/>
    </source>
</evidence>
<dbReference type="SFLD" id="SFLDG00002">
    <property type="entry name" value="C1.7:_P-type_atpase_like"/>
    <property type="match status" value="1"/>
</dbReference>
<dbReference type="SUPFAM" id="SSF56784">
    <property type="entry name" value="HAD-like"/>
    <property type="match status" value="1"/>
</dbReference>
<keyword evidence="4" id="KW-1003">Cell membrane</keyword>
<dbReference type="RefSeq" id="WP_267647929.1">
    <property type="nucleotide sequence ID" value="NZ_JANHGR010000002.1"/>
</dbReference>
<evidence type="ECO:0000256" key="2">
    <source>
        <dbReference type="ARBA" id="ARBA00006024"/>
    </source>
</evidence>
<feature type="transmembrane region" description="Helical" evidence="15">
    <location>
        <begin position="674"/>
        <end position="694"/>
    </location>
</feature>
<evidence type="ECO:0000256" key="8">
    <source>
        <dbReference type="ARBA" id="ARBA00022840"/>
    </source>
</evidence>
<dbReference type="PANTHER" id="PTHR43079:SF1">
    <property type="entry name" value="CADMIUM_ZINC-TRANSPORTING ATPASE HMA1, CHLOROPLASTIC-RELATED"/>
    <property type="match status" value="1"/>
</dbReference>
<evidence type="ECO:0000256" key="9">
    <source>
        <dbReference type="ARBA" id="ARBA00022842"/>
    </source>
</evidence>
<dbReference type="InterPro" id="IPR006121">
    <property type="entry name" value="HMA_dom"/>
</dbReference>
<proteinExistence type="inferred from homology"/>
<dbReference type="NCBIfam" id="TIGR01512">
    <property type="entry name" value="ATPase-IB2_Cd"/>
    <property type="match status" value="1"/>
</dbReference>
<keyword evidence="9" id="KW-0460">Magnesium</keyword>
<dbReference type="GO" id="GO:0005886">
    <property type="term" value="C:plasma membrane"/>
    <property type="evidence" value="ECO:0007669"/>
    <property type="project" value="UniProtKB-SubCell"/>
</dbReference>
<dbReference type="SFLD" id="SFLDF00027">
    <property type="entry name" value="p-type_atpase"/>
    <property type="match status" value="1"/>
</dbReference>
<dbReference type="PROSITE" id="PS01229">
    <property type="entry name" value="COF_2"/>
    <property type="match status" value="1"/>
</dbReference>
<comment type="subcellular location">
    <subcellularLocation>
        <location evidence="1">Cell membrane</location>
        <topology evidence="1">Multi-pass membrane protein</topology>
    </subcellularLocation>
</comment>
<keyword evidence="8" id="KW-0067">ATP-binding</keyword>
<keyword evidence="11 15" id="KW-1133">Transmembrane helix</keyword>
<dbReference type="PANTHER" id="PTHR43079">
    <property type="entry name" value="PROBABLE CADMIUM/ZINC-TRANSPORTING ATPASE HMA1"/>
    <property type="match status" value="1"/>
</dbReference>
<dbReference type="SUPFAM" id="SSF81665">
    <property type="entry name" value="Calcium ATPase, transmembrane domain M"/>
    <property type="match status" value="1"/>
</dbReference>
<reference evidence="17 18" key="1">
    <citation type="journal article" date="2019" name="Int. J. Syst. Evol. Microbiol.">
        <title>The Global Catalogue of Microorganisms (GCM) 10K type strain sequencing project: providing services to taxonomists for standard genome sequencing and annotation.</title>
        <authorList>
            <consortium name="The Broad Institute Genomics Platform"/>
            <consortium name="The Broad Institute Genome Sequencing Center for Infectious Disease"/>
            <person name="Wu L."/>
            <person name="Ma J."/>
        </authorList>
    </citation>
    <scope>NUCLEOTIDE SEQUENCE [LARGE SCALE GENOMIC DNA]</scope>
    <source>
        <strain evidence="17 18">CGMCC 1.12859</strain>
    </source>
</reference>
<dbReference type="InterPro" id="IPR036412">
    <property type="entry name" value="HAD-like_sf"/>
</dbReference>
<dbReference type="Gene3D" id="3.40.50.1000">
    <property type="entry name" value="HAD superfamily/HAD-like"/>
    <property type="match status" value="1"/>
</dbReference>